<reference evidence="2 3" key="1">
    <citation type="submission" date="2023-01" db="EMBL/GenBank/DDBJ databases">
        <title>Sporosarcina sp. nov., isolated from Korean tranditional fermented seafood 'Jeotgal'.</title>
        <authorList>
            <person name="Yang A.-I."/>
        </authorList>
    </citation>
    <scope>NUCLEOTIDE SEQUENCE [LARGE SCALE GENOMIC DNA]</scope>
    <source>
        <strain evidence="2 3">B2O-1</strain>
    </source>
</reference>
<dbReference type="Proteomes" id="UP001303532">
    <property type="component" value="Chromosome"/>
</dbReference>
<dbReference type="RefSeq" id="WP_323691374.1">
    <property type="nucleotide sequence ID" value="NZ_CP116341.1"/>
</dbReference>
<feature type="transmembrane region" description="Helical" evidence="1">
    <location>
        <begin position="29"/>
        <end position="49"/>
    </location>
</feature>
<sequence>MIRWIAVFIIGFAMTYILPDDFISTDRFTVEMIIRTVMSLFFLFIIWLLKPNPKPK</sequence>
<evidence type="ECO:0000313" key="3">
    <source>
        <dbReference type="Proteomes" id="UP001303532"/>
    </source>
</evidence>
<name>A0ABZ0KTW5_9BACL</name>
<dbReference type="EMBL" id="CP116341">
    <property type="protein sequence ID" value="WOV83685.1"/>
    <property type="molecule type" value="Genomic_DNA"/>
</dbReference>
<evidence type="ECO:0000313" key="2">
    <source>
        <dbReference type="EMBL" id="WOV83685.1"/>
    </source>
</evidence>
<organism evidence="2 3">
    <name type="scientific">Sporosarcina jeotgali</name>
    <dbReference type="NCBI Taxonomy" id="3020056"/>
    <lineage>
        <taxon>Bacteria</taxon>
        <taxon>Bacillati</taxon>
        <taxon>Bacillota</taxon>
        <taxon>Bacilli</taxon>
        <taxon>Bacillales</taxon>
        <taxon>Caryophanaceae</taxon>
        <taxon>Sporosarcina</taxon>
    </lineage>
</organism>
<keyword evidence="3" id="KW-1185">Reference proteome</keyword>
<keyword evidence="1" id="KW-0472">Membrane</keyword>
<keyword evidence="1" id="KW-0812">Transmembrane</keyword>
<proteinExistence type="predicted"/>
<keyword evidence="1" id="KW-1133">Transmembrane helix</keyword>
<protein>
    <submittedName>
        <fullName evidence="2">Uncharacterized protein</fullName>
    </submittedName>
</protein>
<accession>A0ABZ0KTW5</accession>
<gene>
    <name evidence="2" type="ORF">PGH26_12460</name>
</gene>
<evidence type="ECO:0000256" key="1">
    <source>
        <dbReference type="SAM" id="Phobius"/>
    </source>
</evidence>